<reference evidence="1 3" key="1">
    <citation type="submission" date="2015-03" db="EMBL/GenBank/DDBJ databases">
        <authorList>
            <consortium name="Pathogen Informatics"/>
            <person name="Murphy D."/>
        </authorList>
    </citation>
    <scope>NUCLEOTIDE SEQUENCE [LARGE SCALE GENOMIC DNA]</scope>
    <source>
        <strain evidence="1">Type strain: CIP110231</strain>
        <strain evidence="3">type strain: CIP110231</strain>
    </source>
</reference>
<evidence type="ECO:0000313" key="1">
    <source>
        <dbReference type="EMBL" id="CNF08052.1"/>
    </source>
</evidence>
<dbReference type="EMBL" id="CPYD01000014">
    <property type="protein sequence ID" value="CNF08052.1"/>
    <property type="molecule type" value="Genomic_DNA"/>
</dbReference>
<dbReference type="EMBL" id="JAUEHU010000018">
    <property type="protein sequence ID" value="MDN0088870.1"/>
    <property type="molecule type" value="Genomic_DNA"/>
</dbReference>
<dbReference type="Proteomes" id="UP001167864">
    <property type="component" value="Unassembled WGS sequence"/>
</dbReference>
<keyword evidence="2" id="KW-0449">Lipoprotein</keyword>
<name>A0AAW7K5Z0_9GAMM</name>
<keyword evidence="3" id="KW-1185">Reference proteome</keyword>
<sequence length="147" mass="17069">MYFTFKKHYSSVPLFIATLLCLTGCSISNDYFNSSFSIDGEVSSSIREIPENSRITITVSNKNPEETTDRVIQEFIFLTQKLKRNQPFRMKIAEKILMNEKNIQFSVRVEHDDELIMMSDKIVAIQIDKHVMEGRKINRLLLTVTQS</sequence>
<protein>
    <submittedName>
        <fullName evidence="2">YbaY family lipoprotein</fullName>
    </submittedName>
</protein>
<dbReference type="AlphaFoldDB" id="A0AAW7K5Z0"/>
<organism evidence="2 4">
    <name type="scientific">Yersinia nurmii</name>
    <dbReference type="NCBI Taxonomy" id="685706"/>
    <lineage>
        <taxon>Bacteria</taxon>
        <taxon>Pseudomonadati</taxon>
        <taxon>Pseudomonadota</taxon>
        <taxon>Gammaproteobacteria</taxon>
        <taxon>Enterobacterales</taxon>
        <taxon>Yersiniaceae</taxon>
        <taxon>Yersinia</taxon>
    </lineage>
</organism>
<proteinExistence type="predicted"/>
<reference evidence="2" key="2">
    <citation type="submission" date="2023-06" db="EMBL/GenBank/DDBJ databases">
        <authorList>
            <person name="Polev D.E."/>
            <person name="Saitova A.T."/>
            <person name="Bogumilchik E.A."/>
            <person name="Kokorina G.I."/>
            <person name="Voskresenskaia E.A."/>
        </authorList>
    </citation>
    <scope>NUCLEOTIDE SEQUENCE</scope>
    <source>
        <strain evidence="2">2145 StPb PI</strain>
    </source>
</reference>
<gene>
    <name evidence="1" type="ORF">ERS137967_03268</name>
    <name evidence="2" type="ORF">QVN42_16065</name>
</gene>
<evidence type="ECO:0000313" key="2">
    <source>
        <dbReference type="EMBL" id="MDN0088870.1"/>
    </source>
</evidence>
<evidence type="ECO:0000313" key="3">
    <source>
        <dbReference type="Proteomes" id="UP000040578"/>
    </source>
</evidence>
<dbReference type="Proteomes" id="UP000040578">
    <property type="component" value="Unassembled WGS sequence"/>
</dbReference>
<dbReference type="RefSeq" id="WP_049601198.1">
    <property type="nucleotide sequence ID" value="NZ_CPYD01000014.1"/>
</dbReference>
<comment type="caution">
    <text evidence="2">The sequence shown here is derived from an EMBL/GenBank/DDBJ whole genome shotgun (WGS) entry which is preliminary data.</text>
</comment>
<evidence type="ECO:0000313" key="4">
    <source>
        <dbReference type="Proteomes" id="UP001167864"/>
    </source>
</evidence>
<accession>A0AAW7K5Z0</accession>